<gene>
    <name evidence="1" type="ORF">JMJ77_005693</name>
</gene>
<accession>A0A9P7UM75</accession>
<dbReference type="EMBL" id="JAESDN010000001">
    <property type="protein sequence ID" value="KAG7058316.1"/>
    <property type="molecule type" value="Genomic_DNA"/>
</dbReference>
<organism evidence="1 2">
    <name type="scientific">Colletotrichum scovillei</name>
    <dbReference type="NCBI Taxonomy" id="1209932"/>
    <lineage>
        <taxon>Eukaryota</taxon>
        <taxon>Fungi</taxon>
        <taxon>Dikarya</taxon>
        <taxon>Ascomycota</taxon>
        <taxon>Pezizomycotina</taxon>
        <taxon>Sordariomycetes</taxon>
        <taxon>Hypocreomycetidae</taxon>
        <taxon>Glomerellales</taxon>
        <taxon>Glomerellaceae</taxon>
        <taxon>Colletotrichum</taxon>
        <taxon>Colletotrichum acutatum species complex</taxon>
    </lineage>
</organism>
<keyword evidence="2" id="KW-1185">Reference proteome</keyword>
<reference evidence="1" key="1">
    <citation type="submission" date="2021-05" db="EMBL/GenBank/DDBJ databases">
        <title>Comparative genomics of three Colletotrichum scovillei strains and genetic complementation revealed genes involved fungal growth and virulence on chili pepper.</title>
        <authorList>
            <person name="Hsieh D.-K."/>
            <person name="Chuang S.-C."/>
            <person name="Chen C.-Y."/>
            <person name="Chao Y.-T."/>
            <person name="Lu M.-Y.J."/>
            <person name="Lee M.-H."/>
            <person name="Shih M.-C."/>
        </authorList>
    </citation>
    <scope>NUCLEOTIDE SEQUENCE</scope>
    <source>
        <strain evidence="1">Coll-153</strain>
    </source>
</reference>
<dbReference type="AlphaFoldDB" id="A0A9P7UM75"/>
<dbReference type="Proteomes" id="UP000699042">
    <property type="component" value="Unassembled WGS sequence"/>
</dbReference>
<evidence type="ECO:0000313" key="1">
    <source>
        <dbReference type="EMBL" id="KAG7058316.1"/>
    </source>
</evidence>
<comment type="caution">
    <text evidence="1">The sequence shown here is derived from an EMBL/GenBank/DDBJ whole genome shotgun (WGS) entry which is preliminary data.</text>
</comment>
<sequence>MITRKSLLGSRNLYRFVTQTSHDRMDPTVASYRLYNDLAAVIAVSKDLRSPESSHAGRAQGKIMKPRSCVVLSSALGWRVSVHHLQANLSSQTYFVPPGLVYSGNKLGGKDFAPKKIS</sequence>
<proteinExistence type="predicted"/>
<protein>
    <submittedName>
        <fullName evidence="1">Unsaturated glucuronyl hydrolase</fullName>
    </submittedName>
</protein>
<keyword evidence="1" id="KW-0378">Hydrolase</keyword>
<evidence type="ECO:0000313" key="2">
    <source>
        <dbReference type="Proteomes" id="UP000699042"/>
    </source>
</evidence>
<dbReference type="GO" id="GO:0016787">
    <property type="term" value="F:hydrolase activity"/>
    <property type="evidence" value="ECO:0007669"/>
    <property type="project" value="UniProtKB-KW"/>
</dbReference>
<name>A0A9P7UM75_9PEZI</name>